<name>A0A318HNH0_9MYCO</name>
<dbReference type="PANTHER" id="PTHR43391">
    <property type="entry name" value="RETINOL DEHYDROGENASE-RELATED"/>
    <property type="match status" value="1"/>
</dbReference>
<comment type="caution">
    <text evidence="4">The sequence shown here is derived from an EMBL/GenBank/DDBJ whole genome shotgun (WGS) entry which is preliminary data.</text>
</comment>
<dbReference type="GO" id="GO:0005829">
    <property type="term" value="C:cytosol"/>
    <property type="evidence" value="ECO:0007669"/>
    <property type="project" value="TreeGrafter"/>
</dbReference>
<dbReference type="EMBL" id="QJJU01000001">
    <property type="protein sequence ID" value="PXX13002.1"/>
    <property type="molecule type" value="Genomic_DNA"/>
</dbReference>
<sequence>MTLTIADKAILITGANRGIGQALVQEALNRGAKRVYVGTRKPITHPDGRVVPLILDVTKPDDIQRAVAKVGSVDVLINNAGLAIYDDLSDPSLLEQHLAVNLFGPYRMIQAFLPKLTHSGGAIVNNLSVNALAPLPVIPAYSVSKAAAFNLTQSLRVLLAPQGVRVHAVLLGPVDTDMTRGLDIPKAAPESVARGIFDGLEKGEEEIFPDEFSHSMAESWRVGVAKELERQYAALLEAVGAE</sequence>
<dbReference type="PRINTS" id="PR00081">
    <property type="entry name" value="GDHRDH"/>
</dbReference>
<dbReference type="Gene3D" id="3.40.50.720">
    <property type="entry name" value="NAD(P)-binding Rossmann-like Domain"/>
    <property type="match status" value="1"/>
</dbReference>
<comment type="similarity">
    <text evidence="1 3">Belongs to the short-chain dehydrogenases/reductases (SDR) family.</text>
</comment>
<dbReference type="PROSITE" id="PS00061">
    <property type="entry name" value="ADH_SHORT"/>
    <property type="match status" value="1"/>
</dbReference>
<evidence type="ECO:0000313" key="5">
    <source>
        <dbReference type="Proteomes" id="UP000247781"/>
    </source>
</evidence>
<organism evidence="4 5">
    <name type="scientific">Mycolicibacterium moriokaense</name>
    <dbReference type="NCBI Taxonomy" id="39691"/>
    <lineage>
        <taxon>Bacteria</taxon>
        <taxon>Bacillati</taxon>
        <taxon>Actinomycetota</taxon>
        <taxon>Actinomycetes</taxon>
        <taxon>Mycobacteriales</taxon>
        <taxon>Mycobacteriaceae</taxon>
        <taxon>Mycolicibacterium</taxon>
    </lineage>
</organism>
<dbReference type="PANTHER" id="PTHR43391:SF91">
    <property type="entry name" value="OS04G0390700 PROTEIN"/>
    <property type="match status" value="1"/>
</dbReference>
<evidence type="ECO:0000256" key="3">
    <source>
        <dbReference type="RuleBase" id="RU000363"/>
    </source>
</evidence>
<dbReference type="RefSeq" id="WP_110314168.1">
    <property type="nucleotide sequence ID" value="NZ_QJJU01000001.1"/>
</dbReference>
<reference evidence="4 5" key="2">
    <citation type="submission" date="2018-06" db="EMBL/GenBank/DDBJ databases">
        <title>Sequencing of bacterial isolates from soil warming experiment in Harvard Forest, Massachusetts, USA.</title>
        <authorList>
            <person name="Deangelis K.PhD."/>
        </authorList>
    </citation>
    <scope>NUCLEOTIDE SEQUENCE [LARGE SCALE GENOMIC DNA]</scope>
    <source>
        <strain evidence="4 5">GAS496</strain>
    </source>
</reference>
<evidence type="ECO:0000313" key="4">
    <source>
        <dbReference type="EMBL" id="PXX13002.1"/>
    </source>
</evidence>
<gene>
    <name evidence="4" type="ORF">C8E89_101150</name>
</gene>
<dbReference type="InterPro" id="IPR020904">
    <property type="entry name" value="Sc_DH/Rdtase_CS"/>
</dbReference>
<dbReference type="InterPro" id="IPR002347">
    <property type="entry name" value="SDR_fam"/>
</dbReference>
<accession>A0A318HNH0</accession>
<dbReference type="OrthoDB" id="3743899at2"/>
<protein>
    <submittedName>
        <fullName evidence="4">Short-subunit dehydrogenase</fullName>
    </submittedName>
</protein>
<evidence type="ECO:0000256" key="2">
    <source>
        <dbReference type="ARBA" id="ARBA00023002"/>
    </source>
</evidence>
<dbReference type="AlphaFoldDB" id="A0A318HNH0"/>
<dbReference type="PRINTS" id="PR00080">
    <property type="entry name" value="SDRFAMILY"/>
</dbReference>
<keyword evidence="5" id="KW-1185">Reference proteome</keyword>
<dbReference type="Proteomes" id="UP000247781">
    <property type="component" value="Unassembled WGS sequence"/>
</dbReference>
<reference evidence="5" key="1">
    <citation type="submission" date="2018-05" db="EMBL/GenBank/DDBJ databases">
        <authorList>
            <person name="Deangelis K."/>
            <person name="Huntemann M."/>
            <person name="Clum A."/>
            <person name="Pillay M."/>
            <person name="Palaniappan K."/>
            <person name="Varghese N."/>
            <person name="Mikhailova N."/>
            <person name="Stamatis D."/>
            <person name="Reddy T."/>
            <person name="Daum C."/>
            <person name="Shapiro N."/>
            <person name="Ivanova N."/>
            <person name="Kyrpides N."/>
            <person name="Woyke T."/>
        </authorList>
    </citation>
    <scope>NUCLEOTIDE SEQUENCE [LARGE SCALE GENOMIC DNA]</scope>
    <source>
        <strain evidence="5">GAS496</strain>
    </source>
</reference>
<evidence type="ECO:0000256" key="1">
    <source>
        <dbReference type="ARBA" id="ARBA00006484"/>
    </source>
</evidence>
<proteinExistence type="inferred from homology"/>
<keyword evidence="2" id="KW-0560">Oxidoreductase</keyword>
<dbReference type="Pfam" id="PF00106">
    <property type="entry name" value="adh_short"/>
    <property type="match status" value="1"/>
</dbReference>
<dbReference type="GO" id="GO:0016491">
    <property type="term" value="F:oxidoreductase activity"/>
    <property type="evidence" value="ECO:0007669"/>
    <property type="project" value="UniProtKB-KW"/>
</dbReference>
<dbReference type="SUPFAM" id="SSF51735">
    <property type="entry name" value="NAD(P)-binding Rossmann-fold domains"/>
    <property type="match status" value="1"/>
</dbReference>
<dbReference type="InterPro" id="IPR036291">
    <property type="entry name" value="NAD(P)-bd_dom_sf"/>
</dbReference>